<dbReference type="SMART" id="SM00369">
    <property type="entry name" value="LRR_TYP"/>
    <property type="match status" value="8"/>
</dbReference>
<keyword evidence="3" id="KW-0732">Signal</keyword>
<feature type="signal peptide" evidence="3">
    <location>
        <begin position="1"/>
        <end position="18"/>
    </location>
</feature>
<keyword evidence="2" id="KW-0677">Repeat</keyword>
<organism evidence="4">
    <name type="scientific">Bracon brevicornis</name>
    <dbReference type="NCBI Taxonomy" id="1563983"/>
    <lineage>
        <taxon>Eukaryota</taxon>
        <taxon>Metazoa</taxon>
        <taxon>Ecdysozoa</taxon>
        <taxon>Arthropoda</taxon>
        <taxon>Hexapoda</taxon>
        <taxon>Insecta</taxon>
        <taxon>Pterygota</taxon>
        <taxon>Neoptera</taxon>
        <taxon>Endopterygota</taxon>
        <taxon>Hymenoptera</taxon>
        <taxon>Apocrita</taxon>
        <taxon>Ichneumonoidea</taxon>
        <taxon>Braconidae</taxon>
        <taxon>Braconinae</taxon>
        <taxon>Bracon</taxon>
    </lineage>
</organism>
<dbReference type="InterPro" id="IPR001611">
    <property type="entry name" value="Leu-rich_rpt"/>
</dbReference>
<dbReference type="FunFam" id="3.80.10.10:FF:001164">
    <property type="entry name" value="GH01279p"/>
    <property type="match status" value="1"/>
</dbReference>
<dbReference type="GO" id="GO:0005886">
    <property type="term" value="C:plasma membrane"/>
    <property type="evidence" value="ECO:0007669"/>
    <property type="project" value="TreeGrafter"/>
</dbReference>
<dbReference type="Gene3D" id="3.80.10.10">
    <property type="entry name" value="Ribonuclease Inhibitor"/>
    <property type="match status" value="2"/>
</dbReference>
<proteinExistence type="predicted"/>
<dbReference type="Pfam" id="PF00560">
    <property type="entry name" value="LRR_1"/>
    <property type="match status" value="1"/>
</dbReference>
<gene>
    <name evidence="4" type="ORF">BBRV_LOCUS27896</name>
</gene>
<dbReference type="AlphaFoldDB" id="A0A6V7IPT8"/>
<evidence type="ECO:0000256" key="2">
    <source>
        <dbReference type="ARBA" id="ARBA00022737"/>
    </source>
</evidence>
<reference evidence="4" key="1">
    <citation type="submission" date="2020-07" db="EMBL/GenBank/DDBJ databases">
        <authorList>
            <person name="Ferguson B K."/>
        </authorList>
    </citation>
    <scope>NUCLEOTIDE SEQUENCE</scope>
    <source>
        <strain evidence="4">L06</strain>
    </source>
</reference>
<name>A0A6V7IPT8_9HYME</name>
<keyword evidence="1" id="KW-0433">Leucine-rich repeat</keyword>
<dbReference type="PANTHER" id="PTHR24369:SF211">
    <property type="entry name" value="LEUCINE-RICH REPEAT-CONTAINING PROTEIN 15-LIKE"/>
    <property type="match status" value="1"/>
</dbReference>
<dbReference type="Pfam" id="PF13855">
    <property type="entry name" value="LRR_8"/>
    <property type="match status" value="2"/>
</dbReference>
<protein>
    <recommendedName>
        <fullName evidence="5">LRRCT domain-containing protein</fullName>
    </recommendedName>
</protein>
<dbReference type="InterPro" id="IPR032675">
    <property type="entry name" value="LRR_dom_sf"/>
</dbReference>
<dbReference type="InterPro" id="IPR050541">
    <property type="entry name" value="LRR_TM_domain-containing"/>
</dbReference>
<dbReference type="PANTHER" id="PTHR24369">
    <property type="entry name" value="ANTIGEN BSP, PUTATIVE-RELATED"/>
    <property type="match status" value="1"/>
</dbReference>
<evidence type="ECO:0000256" key="1">
    <source>
        <dbReference type="ARBA" id="ARBA00022614"/>
    </source>
</evidence>
<evidence type="ECO:0000313" key="4">
    <source>
        <dbReference type="EMBL" id="CAD1540255.1"/>
    </source>
</evidence>
<evidence type="ECO:0000256" key="3">
    <source>
        <dbReference type="SAM" id="SignalP"/>
    </source>
</evidence>
<feature type="chain" id="PRO_5027898364" description="LRRCT domain-containing protein" evidence="3">
    <location>
        <begin position="19"/>
        <end position="438"/>
    </location>
</feature>
<dbReference type="InterPro" id="IPR003591">
    <property type="entry name" value="Leu-rich_rpt_typical-subtyp"/>
</dbReference>
<accession>A0A6V7IPT8</accession>
<evidence type="ECO:0008006" key="5">
    <source>
        <dbReference type="Google" id="ProtNLM"/>
    </source>
</evidence>
<dbReference type="EMBL" id="CADCXW020000007">
    <property type="protein sequence ID" value="CAD1540255.1"/>
    <property type="molecule type" value="Genomic_DNA"/>
</dbReference>
<sequence length="438" mass="47967">MKYFNTLALFFLIHSACGENKVYDDMGSGFELIGTQNEITRVTNSKNSTNLKIHFNGNAKVASNALKDLDIKSILLTGYEKKFNLDSLKILTLESDTFQGLPNLESLSIVEMIVQFNGNPLTPLGNLKALTLKVGNISAIPTEMFASTPNLKNLSLVANDIHSISATDFDNLNQLEDLDLARNYIETIELGAFNGLQNLKKLNLSLSAFTAPPRAVSGLKSLQILDLSDGYQLESIDPEALKDLPELVELQIMFSDLKELKPGSLDNVPQLKILRLDYNEIISVPKNFFNKLTGLEEINLSNNKIETLEAGAFDGLNLLGNLDLSGNKKLKIIPAGVISNLNIAAISLASCGVEEIKPRAFDGLVTDNLDLSNNGLTRIGIEDFQGLNARNFNVSRNKINTVDDDALKNSNILEMDISGNPVLVDTNKWGFKGSLAEY</sequence>
<dbReference type="SUPFAM" id="SSF52058">
    <property type="entry name" value="L domain-like"/>
    <property type="match status" value="1"/>
</dbReference>